<reference evidence="2 3" key="1">
    <citation type="submission" date="2016-03" db="EMBL/GenBank/DDBJ databases">
        <title>Genome sequence of Rhodococcus kyotonensis KB10.</title>
        <authorList>
            <person name="Jeong H."/>
            <person name="Hong C.E."/>
            <person name="Jo S.H."/>
            <person name="Park J.M."/>
        </authorList>
    </citation>
    <scope>NUCLEOTIDE SEQUENCE [LARGE SCALE GENOMIC DNA]</scope>
    <source>
        <strain evidence="2 3">KB10</strain>
    </source>
</reference>
<gene>
    <name evidence="2" type="ORF">A3K89_17470</name>
</gene>
<sequence length="173" mass="18453">MAWTRRNPNGLEDGMIVRKLSMPSAVFRVSGDPDAGRATFVALSKGQRTVVGGNARNYRPETEDEVAERQIGYRDPTVMDSAEVEQVDDAEPVDVIESPSATPGPLLRSVDPMPKPSPGADIAALCRRLEDVVAVVEDGTCSPLEAAAIVQAAAELNWAVAMGKFGTDDERDG</sequence>
<keyword evidence="3" id="KW-1185">Reference proteome</keyword>
<evidence type="ECO:0000256" key="1">
    <source>
        <dbReference type="SAM" id="MobiDB-lite"/>
    </source>
</evidence>
<dbReference type="Proteomes" id="UP000077519">
    <property type="component" value="Unassembled WGS sequence"/>
</dbReference>
<organism evidence="2 3">
    <name type="scientific">Rhodococcoides kyotonense</name>
    <dbReference type="NCBI Taxonomy" id="398843"/>
    <lineage>
        <taxon>Bacteria</taxon>
        <taxon>Bacillati</taxon>
        <taxon>Actinomycetota</taxon>
        <taxon>Actinomycetes</taxon>
        <taxon>Mycobacteriales</taxon>
        <taxon>Nocardiaceae</taxon>
        <taxon>Rhodococcoides</taxon>
    </lineage>
</organism>
<comment type="caution">
    <text evidence="2">The sequence shown here is derived from an EMBL/GenBank/DDBJ whole genome shotgun (WGS) entry which is preliminary data.</text>
</comment>
<evidence type="ECO:0000313" key="2">
    <source>
        <dbReference type="EMBL" id="OAK56255.1"/>
    </source>
</evidence>
<accession>A0A177YL85</accession>
<dbReference type="AlphaFoldDB" id="A0A177YL85"/>
<protein>
    <submittedName>
        <fullName evidence="2">Uncharacterized protein</fullName>
    </submittedName>
</protein>
<feature type="region of interest" description="Disordered" evidence="1">
    <location>
        <begin position="89"/>
        <end position="113"/>
    </location>
</feature>
<dbReference type="EMBL" id="LVHI01000005">
    <property type="protein sequence ID" value="OAK56255.1"/>
    <property type="molecule type" value="Genomic_DNA"/>
</dbReference>
<evidence type="ECO:0000313" key="3">
    <source>
        <dbReference type="Proteomes" id="UP000077519"/>
    </source>
</evidence>
<proteinExistence type="predicted"/>
<name>A0A177YL85_9NOCA</name>